<reference evidence="2" key="1">
    <citation type="journal article" date="2020" name="Nature">
        <title>Giant virus diversity and host interactions through global metagenomics.</title>
        <authorList>
            <person name="Schulz F."/>
            <person name="Roux S."/>
            <person name="Paez-Espino D."/>
            <person name="Jungbluth S."/>
            <person name="Walsh D.A."/>
            <person name="Denef V.J."/>
            <person name="McMahon K.D."/>
            <person name="Konstantinidis K.T."/>
            <person name="Eloe-Fadrosh E.A."/>
            <person name="Kyrpides N.C."/>
            <person name="Woyke T."/>
        </authorList>
    </citation>
    <scope>NUCLEOTIDE SEQUENCE</scope>
    <source>
        <strain evidence="2">GVMAG-S-1101178-73</strain>
    </source>
</reference>
<evidence type="ECO:0000313" key="2">
    <source>
        <dbReference type="EMBL" id="QHU13577.1"/>
    </source>
</evidence>
<accession>A0A6C0KA50</accession>
<protein>
    <submittedName>
        <fullName evidence="2">Uncharacterized protein</fullName>
    </submittedName>
</protein>
<dbReference type="AlphaFoldDB" id="A0A6C0KA50"/>
<feature type="transmembrane region" description="Helical" evidence="1">
    <location>
        <begin position="84"/>
        <end position="103"/>
    </location>
</feature>
<feature type="transmembrane region" description="Helical" evidence="1">
    <location>
        <begin position="49"/>
        <end position="72"/>
    </location>
</feature>
<sequence>MFKDISQFDNTEDYLPIIVAIFIVEVITIILSFTNITQSAFLKVWYKKYLLSAVLADVSLIFLGFVIARALYYSIFDEFSTFNFILLLVIIQVIHDILFYVMITSIPKGVNRIIDILKDYADEISYFAILGDSAMMISAALIAGYIANFDVNINLIMLAFLVYILQFILYTY</sequence>
<keyword evidence="1" id="KW-1133">Transmembrane helix</keyword>
<feature type="transmembrane region" description="Helical" evidence="1">
    <location>
        <begin position="14"/>
        <end position="37"/>
    </location>
</feature>
<keyword evidence="1" id="KW-0472">Membrane</keyword>
<organism evidence="2">
    <name type="scientific">viral metagenome</name>
    <dbReference type="NCBI Taxonomy" id="1070528"/>
    <lineage>
        <taxon>unclassified sequences</taxon>
        <taxon>metagenomes</taxon>
        <taxon>organismal metagenomes</taxon>
    </lineage>
</organism>
<name>A0A6C0KA50_9ZZZZ</name>
<feature type="transmembrane region" description="Helical" evidence="1">
    <location>
        <begin position="124"/>
        <end position="147"/>
    </location>
</feature>
<evidence type="ECO:0000256" key="1">
    <source>
        <dbReference type="SAM" id="Phobius"/>
    </source>
</evidence>
<keyword evidence="1" id="KW-0812">Transmembrane</keyword>
<dbReference type="EMBL" id="MN740822">
    <property type="protein sequence ID" value="QHU13577.1"/>
    <property type="molecule type" value="Genomic_DNA"/>
</dbReference>
<proteinExistence type="predicted"/>
<feature type="transmembrane region" description="Helical" evidence="1">
    <location>
        <begin position="153"/>
        <end position="171"/>
    </location>
</feature>